<name>A0AAD2K5C4_9AGAR</name>
<accession>A0AAD2K5C4</accession>
<keyword evidence="5" id="KW-1185">Reference proteome</keyword>
<feature type="region of interest" description="Disordered" evidence="1">
    <location>
        <begin position="1"/>
        <end position="22"/>
    </location>
</feature>
<feature type="transmembrane region" description="Helical" evidence="2">
    <location>
        <begin position="213"/>
        <end position="240"/>
    </location>
</feature>
<reference evidence="4" key="1">
    <citation type="submission" date="2023-11" db="EMBL/GenBank/DDBJ databases">
        <authorList>
            <person name="De Vega J J."/>
            <person name="De Vega J J."/>
        </authorList>
    </citation>
    <scope>NUCLEOTIDE SEQUENCE</scope>
</reference>
<gene>
    <name evidence="4" type="ORF">MYCIT1_LOCUS27465</name>
</gene>
<feature type="domain" description="DUF6535" evidence="3">
    <location>
        <begin position="30"/>
        <end position="208"/>
    </location>
</feature>
<dbReference type="Pfam" id="PF20153">
    <property type="entry name" value="DUF6535"/>
    <property type="match status" value="1"/>
</dbReference>
<protein>
    <recommendedName>
        <fullName evidence="3">DUF6535 domain-containing protein</fullName>
    </recommendedName>
</protein>
<keyword evidence="2" id="KW-0812">Transmembrane</keyword>
<dbReference type="InterPro" id="IPR045338">
    <property type="entry name" value="DUF6535"/>
</dbReference>
<evidence type="ECO:0000313" key="4">
    <source>
        <dbReference type="EMBL" id="CAK5278186.1"/>
    </source>
</evidence>
<evidence type="ECO:0000259" key="3">
    <source>
        <dbReference type="Pfam" id="PF20153"/>
    </source>
</evidence>
<dbReference type="AlphaFoldDB" id="A0AAD2K5C4"/>
<evidence type="ECO:0000313" key="5">
    <source>
        <dbReference type="Proteomes" id="UP001295794"/>
    </source>
</evidence>
<dbReference type="EMBL" id="CAVNYO010000421">
    <property type="protein sequence ID" value="CAK5278186.1"/>
    <property type="molecule type" value="Genomic_DNA"/>
</dbReference>
<evidence type="ECO:0000256" key="2">
    <source>
        <dbReference type="SAM" id="Phobius"/>
    </source>
</evidence>
<comment type="caution">
    <text evidence="4">The sequence shown here is derived from an EMBL/GenBank/DDBJ whole genome shotgun (WGS) entry which is preliminary data.</text>
</comment>
<feature type="transmembrane region" description="Helical" evidence="2">
    <location>
        <begin position="54"/>
        <end position="71"/>
    </location>
</feature>
<dbReference type="Proteomes" id="UP001295794">
    <property type="component" value="Unassembled WGS sequence"/>
</dbReference>
<evidence type="ECO:0000256" key="1">
    <source>
        <dbReference type="SAM" id="MobiDB-lite"/>
    </source>
</evidence>
<sequence>MPKAEKRQTKKRETDEAHLERQRAGGNKLWGVYISEAEKYNQGLIDGWRSDMDGLLLFAGLFSGVVTTFIIDGYKTLNPDSGSQTVALLSQISQQLANLNNGTAVTDVLLPTAPFSPPISALVCNALWFTSLALSLSSALVATLVEQWAREYQHRTTMFSSPSIRSRVYMYLYHGLQRFNMHAIVGVPLLLLHASLVLFFAGLVAFLVPVNVIIMGITSVLLLLFVTVYGAFTLLPLFCFDSPFQTPLTQFLWSLNQSLGSMLKTYIRKARVRNRVSLTDKEALADSSDPGDTRPRNQSMADALKWTALHRPVETAVKTETRAVAWTMRSLSDDLEFGPFVEGLAEALWDFDRREPCGAYQAHFKILLQDSEVRLCQRLVDFMAGSNSYVLERKDRLRRQLSVLRAIWAICAFSLHTWSPLQSPIGEADVDNALLGSKFLDSPDVQSLVLDVSALIRLNMIESRSRDRASTQPRNSDVRAEERQQADMQRMYLEYLKALSQCAASFQRDVTNALFYRSQMRFTEEDNYETLHDALKQLIESALNKTADETTADNVVFATRLMISQFAQISDYPSWSLEGLGPFLVRHPSLAVSDPEFDSEHHYTRFLCDMLCDNLEFRFDPQESVDALQLIYRNLLESHEPPRDLDTHLRVLHTLRTKAADIHTHRLSAIFQCVVLKSCKDYVSESRDLSEWERLPSIFDDEGWFRAVLGLDKNEQAERASAQQIYDCARVGLWTTLFEQCAARSPDQTERDLDFETLKLIRHADNYQLSRELYALTCIFSVIPTELQRRFADAAAGFIRKYPRDCLADENVLDSVLALAVAEYGGWITDEDALRVLETAVSEVQTDDQQESHRDNAQRIRELMPFPENIFAAFFSLVSDGE</sequence>
<keyword evidence="2" id="KW-0472">Membrane</keyword>
<keyword evidence="2" id="KW-1133">Transmembrane helix</keyword>
<organism evidence="4 5">
    <name type="scientific">Mycena citricolor</name>
    <dbReference type="NCBI Taxonomy" id="2018698"/>
    <lineage>
        <taxon>Eukaryota</taxon>
        <taxon>Fungi</taxon>
        <taxon>Dikarya</taxon>
        <taxon>Basidiomycota</taxon>
        <taxon>Agaricomycotina</taxon>
        <taxon>Agaricomycetes</taxon>
        <taxon>Agaricomycetidae</taxon>
        <taxon>Agaricales</taxon>
        <taxon>Marasmiineae</taxon>
        <taxon>Mycenaceae</taxon>
        <taxon>Mycena</taxon>
    </lineage>
</organism>
<proteinExistence type="predicted"/>
<feature type="transmembrane region" description="Helical" evidence="2">
    <location>
        <begin position="183"/>
        <end position="207"/>
    </location>
</feature>